<protein>
    <submittedName>
        <fullName evidence="1">Putative redox protein</fullName>
    </submittedName>
</protein>
<dbReference type="OrthoDB" id="9791538at2"/>
<accession>A0A1I0S684</accession>
<dbReference type="PANTHER" id="PTHR39624">
    <property type="entry name" value="PROTEIN INVOLVED IN RIMO-MEDIATED BETA-METHYLTHIOLATION OF RIBOSOMAL PROTEIN S12 YCAO"/>
    <property type="match status" value="1"/>
</dbReference>
<dbReference type="STRING" id="29529.SAMN04488122_4018"/>
<dbReference type="InterPro" id="IPR003718">
    <property type="entry name" value="OsmC/Ohr_fam"/>
</dbReference>
<dbReference type="Gene3D" id="3.30.300.20">
    <property type="match status" value="1"/>
</dbReference>
<dbReference type="SUPFAM" id="SSF82784">
    <property type="entry name" value="OsmC-like"/>
    <property type="match status" value="1"/>
</dbReference>
<dbReference type="Proteomes" id="UP000199310">
    <property type="component" value="Unassembled WGS sequence"/>
</dbReference>
<evidence type="ECO:0000313" key="2">
    <source>
        <dbReference type="Proteomes" id="UP000199310"/>
    </source>
</evidence>
<dbReference type="PANTHER" id="PTHR39624:SF2">
    <property type="entry name" value="OSMC-LIKE PROTEIN"/>
    <property type="match status" value="1"/>
</dbReference>
<evidence type="ECO:0000313" key="1">
    <source>
        <dbReference type="EMBL" id="SEW50927.1"/>
    </source>
</evidence>
<dbReference type="RefSeq" id="WP_089897384.1">
    <property type="nucleotide sequence ID" value="NZ_FOJG01000002.1"/>
</dbReference>
<dbReference type="EMBL" id="FOJG01000002">
    <property type="protein sequence ID" value="SEW50927.1"/>
    <property type="molecule type" value="Genomic_DNA"/>
</dbReference>
<dbReference type="AlphaFoldDB" id="A0A1I0S684"/>
<name>A0A1I0S684_9BACT</name>
<gene>
    <name evidence="1" type="ORF">SAMN04488122_4018</name>
</gene>
<dbReference type="Pfam" id="PF02566">
    <property type="entry name" value="OsmC"/>
    <property type="match status" value="1"/>
</dbReference>
<keyword evidence="2" id="KW-1185">Reference proteome</keyword>
<organism evidence="1 2">
    <name type="scientific">Chitinophaga arvensicola</name>
    <dbReference type="NCBI Taxonomy" id="29529"/>
    <lineage>
        <taxon>Bacteria</taxon>
        <taxon>Pseudomonadati</taxon>
        <taxon>Bacteroidota</taxon>
        <taxon>Chitinophagia</taxon>
        <taxon>Chitinophagales</taxon>
        <taxon>Chitinophagaceae</taxon>
        <taxon>Chitinophaga</taxon>
    </lineage>
</organism>
<sequence>MDQEVKVSLSGHPYQVSIEARDHRWLADEPTAAGGDDTGPQPGELLLSSLAACTAITVKMYADRKKWPVENIEIELRFNAAAKPDPLTTVIDMEIHFTGDLSAEQLDKLQQISQSCPIHKVLSNPIIMNTKVV</sequence>
<dbReference type="InterPro" id="IPR036102">
    <property type="entry name" value="OsmC/Ohrsf"/>
</dbReference>
<dbReference type="InterPro" id="IPR015946">
    <property type="entry name" value="KH_dom-like_a/b"/>
</dbReference>
<proteinExistence type="predicted"/>
<reference evidence="2" key="1">
    <citation type="submission" date="2016-10" db="EMBL/GenBank/DDBJ databases">
        <authorList>
            <person name="Varghese N."/>
            <person name="Submissions S."/>
        </authorList>
    </citation>
    <scope>NUCLEOTIDE SEQUENCE [LARGE SCALE GENOMIC DNA]</scope>
    <source>
        <strain evidence="2">DSM 3695</strain>
    </source>
</reference>